<accession>A0A9P9ILL3</accession>
<dbReference type="SMART" id="SM00297">
    <property type="entry name" value="BROMO"/>
    <property type="match status" value="2"/>
</dbReference>
<comment type="subcellular location">
    <subcellularLocation>
        <location evidence="1">Nucleus</location>
    </subcellularLocation>
</comment>
<feature type="region of interest" description="Disordered" evidence="9">
    <location>
        <begin position="162"/>
        <end position="232"/>
    </location>
</feature>
<feature type="domain" description="Bromo" evidence="10">
    <location>
        <begin position="252"/>
        <end position="331"/>
    </location>
</feature>
<dbReference type="Proteomes" id="UP000700596">
    <property type="component" value="Unassembled WGS sequence"/>
</dbReference>
<feature type="compositionally biased region" description="Low complexity" evidence="9">
    <location>
        <begin position="202"/>
        <end position="214"/>
    </location>
</feature>
<feature type="region of interest" description="Disordered" evidence="9">
    <location>
        <begin position="1"/>
        <end position="38"/>
    </location>
</feature>
<dbReference type="InterPro" id="IPR001487">
    <property type="entry name" value="Bromodomain"/>
</dbReference>
<sequence length="712" mass="77156">MESAAKRKAGSAAAPDSESRPAKRQKVPGDVAETPTETIEATTTLGLKFLESLKAAKDKTGRPIATHFIELPDKNKIPEYYDVIKLPMSIETMEAKLRAGGYPSLAQVESDCKRLVNNAKAFNDKKSLIYEDAERLRKTASNWMVKHNPAYRREGYVAVATPIPGEDPIPPGRPIPRVAATPRSGASSAAATPDSTDRPRRAAAAAQPTTPAPSRLRHSETQKAGGSKDFAGKTFQQAQEQLIREMIEYTDQDLQIFQPFHNLPSRSLKDYYQHIKHPKSLIGVQKTVRGVVGRNPPNGVTLYKSWDALAHDVELIWVNAKEYNEDGSDIHNLAIEFEEIFKKRLAEARAKVEEPPQQKLKINLGTPAPPKQQLKLKLNRQSPGSETNTPGAASGRNSATPGVIVHNEALQRQQAHVRDSMHSGSRPSSSGKAQTPAASNPFGGASSASNSIPSIATPAAKNGAASPLPTNGIKSDVQSPALNAIRPASMTSDSQRLSNPAQTPMPPPLSTSRPASGSPHPNGPLGHAPGSFPPHSYVPPVVPQFDNFRRKPLSNPNEAVIPKITITASPILNLPKPFQITIPPHKQKAITSTTLNLPPTHSYLHIVPSLPIALTNRAWRIHVSVNGNKIMESSRMPLTANLNGGPVGYDGGKKKGEPLYEAKLVPGMNRVDIEVIAERDRGAKGRESESEGKDDRDLVDIEKCTIFCRVKR</sequence>
<proteinExistence type="predicted"/>
<dbReference type="GO" id="GO:0006368">
    <property type="term" value="P:transcription elongation by RNA polymerase II"/>
    <property type="evidence" value="ECO:0007669"/>
    <property type="project" value="TreeGrafter"/>
</dbReference>
<dbReference type="PROSITE" id="PS00633">
    <property type="entry name" value="BROMODOMAIN_1"/>
    <property type="match status" value="1"/>
</dbReference>
<dbReference type="InterPro" id="IPR036427">
    <property type="entry name" value="Bromodomain-like_sf"/>
</dbReference>
<dbReference type="PANTHER" id="PTHR16062">
    <property type="entry name" value="SWI/SNF-RELATED"/>
    <property type="match status" value="1"/>
</dbReference>
<dbReference type="AlphaFoldDB" id="A0A9P9ILL3"/>
<dbReference type="EMBL" id="JAGMWT010000008">
    <property type="protein sequence ID" value="KAH7123650.1"/>
    <property type="molecule type" value="Genomic_DNA"/>
</dbReference>
<dbReference type="Pfam" id="PF22994">
    <property type="entry name" value="RSC4_Ig_like"/>
    <property type="match status" value="1"/>
</dbReference>
<dbReference type="OrthoDB" id="6017at2759"/>
<organism evidence="11 12">
    <name type="scientific">Dendryphion nanum</name>
    <dbReference type="NCBI Taxonomy" id="256645"/>
    <lineage>
        <taxon>Eukaryota</taxon>
        <taxon>Fungi</taxon>
        <taxon>Dikarya</taxon>
        <taxon>Ascomycota</taxon>
        <taxon>Pezizomycotina</taxon>
        <taxon>Dothideomycetes</taxon>
        <taxon>Pleosporomycetidae</taxon>
        <taxon>Pleosporales</taxon>
        <taxon>Torulaceae</taxon>
        <taxon>Dendryphion</taxon>
    </lineage>
</organism>
<dbReference type="GO" id="GO:0003682">
    <property type="term" value="F:chromatin binding"/>
    <property type="evidence" value="ECO:0007669"/>
    <property type="project" value="TreeGrafter"/>
</dbReference>
<feature type="compositionally biased region" description="Pro residues" evidence="9">
    <location>
        <begin position="165"/>
        <end position="174"/>
    </location>
</feature>
<evidence type="ECO:0000256" key="9">
    <source>
        <dbReference type="SAM" id="MobiDB-lite"/>
    </source>
</evidence>
<feature type="region of interest" description="Disordered" evidence="9">
    <location>
        <begin position="489"/>
        <end position="538"/>
    </location>
</feature>
<feature type="compositionally biased region" description="Polar residues" evidence="9">
    <location>
        <begin position="379"/>
        <end position="400"/>
    </location>
</feature>
<evidence type="ECO:0000256" key="7">
    <source>
        <dbReference type="ARBA" id="ARBA00023242"/>
    </source>
</evidence>
<name>A0A9P9ILL3_9PLEO</name>
<evidence type="ECO:0000256" key="4">
    <source>
        <dbReference type="ARBA" id="ARBA00023015"/>
    </source>
</evidence>
<keyword evidence="7" id="KW-0539">Nucleus</keyword>
<dbReference type="PRINTS" id="PR00503">
    <property type="entry name" value="BROMODOMAIN"/>
</dbReference>
<feature type="compositionally biased region" description="Polar residues" evidence="9">
    <location>
        <begin position="489"/>
        <end position="502"/>
    </location>
</feature>
<evidence type="ECO:0000256" key="8">
    <source>
        <dbReference type="PROSITE-ProRule" id="PRU00035"/>
    </source>
</evidence>
<dbReference type="CDD" id="cd04369">
    <property type="entry name" value="Bromodomain"/>
    <property type="match status" value="2"/>
</dbReference>
<feature type="region of interest" description="Disordered" evidence="9">
    <location>
        <begin position="412"/>
        <end position="476"/>
    </location>
</feature>
<evidence type="ECO:0000256" key="3">
    <source>
        <dbReference type="ARBA" id="ARBA00022853"/>
    </source>
</evidence>
<evidence type="ECO:0000256" key="2">
    <source>
        <dbReference type="ARBA" id="ARBA00022737"/>
    </source>
</evidence>
<reference evidence="11" key="1">
    <citation type="journal article" date="2021" name="Nat. Commun.">
        <title>Genetic determinants of endophytism in the Arabidopsis root mycobiome.</title>
        <authorList>
            <person name="Mesny F."/>
            <person name="Miyauchi S."/>
            <person name="Thiergart T."/>
            <person name="Pickel B."/>
            <person name="Atanasova L."/>
            <person name="Karlsson M."/>
            <person name="Huettel B."/>
            <person name="Barry K.W."/>
            <person name="Haridas S."/>
            <person name="Chen C."/>
            <person name="Bauer D."/>
            <person name="Andreopoulos W."/>
            <person name="Pangilinan J."/>
            <person name="LaButti K."/>
            <person name="Riley R."/>
            <person name="Lipzen A."/>
            <person name="Clum A."/>
            <person name="Drula E."/>
            <person name="Henrissat B."/>
            <person name="Kohler A."/>
            <person name="Grigoriev I.V."/>
            <person name="Martin F.M."/>
            <person name="Hacquard S."/>
        </authorList>
    </citation>
    <scope>NUCLEOTIDE SEQUENCE</scope>
    <source>
        <strain evidence="11">MPI-CAGE-CH-0243</strain>
    </source>
</reference>
<evidence type="ECO:0000256" key="6">
    <source>
        <dbReference type="ARBA" id="ARBA00023163"/>
    </source>
</evidence>
<dbReference type="InterPro" id="IPR037382">
    <property type="entry name" value="Rsc/polybromo"/>
</dbReference>
<evidence type="ECO:0000256" key="5">
    <source>
        <dbReference type="ARBA" id="ARBA00023117"/>
    </source>
</evidence>
<feature type="region of interest" description="Disordered" evidence="9">
    <location>
        <begin position="352"/>
        <end position="400"/>
    </location>
</feature>
<dbReference type="InterPro" id="IPR018359">
    <property type="entry name" value="Bromodomain_CS"/>
</dbReference>
<keyword evidence="12" id="KW-1185">Reference proteome</keyword>
<dbReference type="PROSITE" id="PS50014">
    <property type="entry name" value="BROMODOMAIN_2"/>
    <property type="match status" value="2"/>
</dbReference>
<dbReference type="SUPFAM" id="SSF47370">
    <property type="entry name" value="Bromodomain"/>
    <property type="match status" value="2"/>
</dbReference>
<evidence type="ECO:0000256" key="1">
    <source>
        <dbReference type="ARBA" id="ARBA00004123"/>
    </source>
</evidence>
<dbReference type="FunFam" id="1.20.920.10:FF:000083">
    <property type="entry name" value="WGS project CABT00000000 data, contig 2.8"/>
    <property type="match status" value="1"/>
</dbReference>
<feature type="compositionally biased region" description="Low complexity" evidence="9">
    <location>
        <begin position="445"/>
        <end position="460"/>
    </location>
</feature>
<dbReference type="Pfam" id="PF00439">
    <property type="entry name" value="Bromodomain"/>
    <property type="match status" value="2"/>
</dbReference>
<feature type="compositionally biased region" description="Low complexity" evidence="9">
    <location>
        <begin position="184"/>
        <end position="194"/>
    </location>
</feature>
<gene>
    <name evidence="11" type="ORF">B0J11DRAFT_487935</name>
</gene>
<dbReference type="GO" id="GO:0006338">
    <property type="term" value="P:chromatin remodeling"/>
    <property type="evidence" value="ECO:0007669"/>
    <property type="project" value="InterPro"/>
</dbReference>
<keyword evidence="5 8" id="KW-0103">Bromodomain</keyword>
<dbReference type="Gene3D" id="1.20.920.10">
    <property type="entry name" value="Bromodomain-like"/>
    <property type="match status" value="2"/>
</dbReference>
<protein>
    <submittedName>
        <fullName evidence="11">Bromodomain-containing protein</fullName>
    </submittedName>
</protein>
<dbReference type="GO" id="GO:0016586">
    <property type="term" value="C:RSC-type complex"/>
    <property type="evidence" value="ECO:0007669"/>
    <property type="project" value="InterPro"/>
</dbReference>
<dbReference type="PANTHER" id="PTHR16062:SF20">
    <property type="entry name" value="CHROMATIN STRUCTURE-REMODELING COMPLEX SUBUNIT RSC4"/>
    <property type="match status" value="1"/>
</dbReference>
<keyword evidence="2" id="KW-0677">Repeat</keyword>
<evidence type="ECO:0000313" key="12">
    <source>
        <dbReference type="Proteomes" id="UP000700596"/>
    </source>
</evidence>
<keyword evidence="6" id="KW-0804">Transcription</keyword>
<keyword evidence="4" id="KW-0805">Transcription regulation</keyword>
<evidence type="ECO:0000313" key="11">
    <source>
        <dbReference type="EMBL" id="KAH7123650.1"/>
    </source>
</evidence>
<evidence type="ECO:0000259" key="10">
    <source>
        <dbReference type="PROSITE" id="PS50014"/>
    </source>
</evidence>
<feature type="domain" description="Bromo" evidence="10">
    <location>
        <begin position="60"/>
        <end position="130"/>
    </location>
</feature>
<comment type="caution">
    <text evidence="11">The sequence shown here is derived from an EMBL/GenBank/DDBJ whole genome shotgun (WGS) entry which is preliminary data.</text>
</comment>
<keyword evidence="3" id="KW-0156">Chromatin regulator</keyword>
<dbReference type="InterPro" id="IPR054551">
    <property type="entry name" value="RSC4_Ig-like"/>
</dbReference>